<protein>
    <submittedName>
        <fullName evidence="1">Uncharacterized protein</fullName>
    </submittedName>
</protein>
<evidence type="ECO:0000313" key="1">
    <source>
        <dbReference type="EMBL" id="MBX73809.1"/>
    </source>
</evidence>
<dbReference type="AlphaFoldDB" id="A0A2P2R3G4"/>
<dbReference type="EMBL" id="GGEC01093325">
    <property type="protein sequence ID" value="MBX73809.1"/>
    <property type="molecule type" value="Transcribed_RNA"/>
</dbReference>
<reference evidence="1" key="1">
    <citation type="submission" date="2018-02" db="EMBL/GenBank/DDBJ databases">
        <title>Rhizophora mucronata_Transcriptome.</title>
        <authorList>
            <person name="Meera S.P."/>
            <person name="Sreeshan A."/>
            <person name="Augustine A."/>
        </authorList>
    </citation>
    <scope>NUCLEOTIDE SEQUENCE</scope>
    <source>
        <tissue evidence="1">Leaf</tissue>
    </source>
</reference>
<organism evidence="1">
    <name type="scientific">Rhizophora mucronata</name>
    <name type="common">Asiatic mangrove</name>
    <dbReference type="NCBI Taxonomy" id="61149"/>
    <lineage>
        <taxon>Eukaryota</taxon>
        <taxon>Viridiplantae</taxon>
        <taxon>Streptophyta</taxon>
        <taxon>Embryophyta</taxon>
        <taxon>Tracheophyta</taxon>
        <taxon>Spermatophyta</taxon>
        <taxon>Magnoliopsida</taxon>
        <taxon>eudicotyledons</taxon>
        <taxon>Gunneridae</taxon>
        <taxon>Pentapetalae</taxon>
        <taxon>rosids</taxon>
        <taxon>fabids</taxon>
        <taxon>Malpighiales</taxon>
        <taxon>Rhizophoraceae</taxon>
        <taxon>Rhizophora</taxon>
    </lineage>
</organism>
<sequence>MGRRTEARKQFWVLWSSKKL</sequence>
<accession>A0A2P2R3G4</accession>
<name>A0A2P2R3G4_RHIMU</name>
<proteinExistence type="predicted"/>